<dbReference type="EMBL" id="HBEJ01014012">
    <property type="protein sequence ID" value="CAD8374937.1"/>
    <property type="molecule type" value="Transcribed_RNA"/>
</dbReference>
<name>A0A6U0KKB3_9STRA</name>
<feature type="signal peptide" evidence="1">
    <location>
        <begin position="1"/>
        <end position="29"/>
    </location>
</feature>
<accession>A0A6U0KKB3</accession>
<keyword evidence="1" id="KW-0732">Signal</keyword>
<evidence type="ECO:0000256" key="1">
    <source>
        <dbReference type="SAM" id="SignalP"/>
    </source>
</evidence>
<dbReference type="AlphaFoldDB" id="A0A6U0KKB3"/>
<reference evidence="2" key="1">
    <citation type="submission" date="2021-01" db="EMBL/GenBank/DDBJ databases">
        <authorList>
            <person name="Corre E."/>
            <person name="Pelletier E."/>
            <person name="Niang G."/>
            <person name="Scheremetjew M."/>
            <person name="Finn R."/>
            <person name="Kale V."/>
            <person name="Holt S."/>
            <person name="Cochrane G."/>
            <person name="Meng A."/>
            <person name="Brown T."/>
            <person name="Cohen L."/>
        </authorList>
    </citation>
    <scope>NUCLEOTIDE SEQUENCE</scope>
    <source>
        <strain evidence="2">CCMP3303</strain>
    </source>
</reference>
<sequence length="334" mass="36679">MLFAIRILRLLLVASALTAILPVPAAVEASSPVFHGEVFRNALQSASLSVRLGCQSALTPSLSRHRYRHRSSVRQQRTAPTAGRIGGRSGTTLRVGFGLGLPIVDDILEPIELCWEFYTARDEIQEQMLTNAGKFLKKKSVQALGFAGAAVAGAEILARVGFIGDRGEGIAQYMKENEKIKERLRKMDDTIEEQMPGVMARSVRSCFRRYRALPERAKFAIAFSTGATLQQTIINAAVSAIKLSVGSFVVLETMAFCGIIGEPGESIVEYIDDHDDELKERFDQRWGVKAKKFRQTCRKYLSLDGIVELYEAAVDEEKVATFGMGLGMVAGSLV</sequence>
<evidence type="ECO:0000313" key="2">
    <source>
        <dbReference type="EMBL" id="CAD8374937.1"/>
    </source>
</evidence>
<organism evidence="2">
    <name type="scientific">Minutocellus polymorphus</name>
    <dbReference type="NCBI Taxonomy" id="265543"/>
    <lineage>
        <taxon>Eukaryota</taxon>
        <taxon>Sar</taxon>
        <taxon>Stramenopiles</taxon>
        <taxon>Ochrophyta</taxon>
        <taxon>Bacillariophyta</taxon>
        <taxon>Mediophyceae</taxon>
        <taxon>Cymatosirophycidae</taxon>
        <taxon>Cymatosirales</taxon>
        <taxon>Cymatosiraceae</taxon>
        <taxon>Minutocellus</taxon>
    </lineage>
</organism>
<gene>
    <name evidence="2" type="ORF">MPOL1434_LOCUS8234</name>
</gene>
<proteinExistence type="predicted"/>
<protein>
    <submittedName>
        <fullName evidence="2">Uncharacterized protein</fullName>
    </submittedName>
</protein>
<feature type="chain" id="PRO_5030159887" evidence="1">
    <location>
        <begin position="30"/>
        <end position="334"/>
    </location>
</feature>